<keyword evidence="4" id="KW-1185">Reference proteome</keyword>
<dbReference type="Pfam" id="PF22725">
    <property type="entry name" value="GFO_IDH_MocA_C3"/>
    <property type="match status" value="1"/>
</dbReference>
<dbReference type="PANTHER" id="PTHR43249">
    <property type="entry name" value="UDP-N-ACETYL-2-AMINO-2-DEOXY-D-GLUCURONATE OXIDASE"/>
    <property type="match status" value="1"/>
</dbReference>
<dbReference type="InterPro" id="IPR000683">
    <property type="entry name" value="Gfo/Idh/MocA-like_OxRdtase_N"/>
</dbReference>
<organism evidence="3 4">
    <name type="scientific">Mesobacillus foraminis</name>
    <dbReference type="NCBI Taxonomy" id="279826"/>
    <lineage>
        <taxon>Bacteria</taxon>
        <taxon>Bacillati</taxon>
        <taxon>Bacillota</taxon>
        <taxon>Bacilli</taxon>
        <taxon>Bacillales</taxon>
        <taxon>Bacillaceae</taxon>
        <taxon>Mesobacillus</taxon>
    </lineage>
</organism>
<accession>A0A4R2B7T9</accession>
<dbReference type="SUPFAM" id="SSF51735">
    <property type="entry name" value="NAD(P)-binding Rossmann-fold domains"/>
    <property type="match status" value="1"/>
</dbReference>
<reference evidence="3 4" key="1">
    <citation type="journal article" date="2015" name="Stand. Genomic Sci.">
        <title>Genomic Encyclopedia of Bacterial and Archaeal Type Strains, Phase III: the genomes of soil and plant-associated and newly described type strains.</title>
        <authorList>
            <person name="Whitman W.B."/>
            <person name="Woyke T."/>
            <person name="Klenk H.P."/>
            <person name="Zhou Y."/>
            <person name="Lilburn T.G."/>
            <person name="Beck B.J."/>
            <person name="De Vos P."/>
            <person name="Vandamme P."/>
            <person name="Eisen J.A."/>
            <person name="Garrity G."/>
            <person name="Hugenholtz P."/>
            <person name="Kyrpides N.C."/>
        </authorList>
    </citation>
    <scope>NUCLEOTIDE SEQUENCE [LARGE SCALE GENOMIC DNA]</scope>
    <source>
        <strain evidence="3 4">CV53</strain>
    </source>
</reference>
<gene>
    <name evidence="3" type="ORF">EV146_112157</name>
</gene>
<dbReference type="Gene3D" id="3.30.360.10">
    <property type="entry name" value="Dihydrodipicolinate Reductase, domain 2"/>
    <property type="match status" value="1"/>
</dbReference>
<evidence type="ECO:0000313" key="3">
    <source>
        <dbReference type="EMBL" id="TCN21474.1"/>
    </source>
</evidence>
<evidence type="ECO:0000313" key="4">
    <source>
        <dbReference type="Proteomes" id="UP000295689"/>
    </source>
</evidence>
<dbReference type="PANTHER" id="PTHR43249:SF1">
    <property type="entry name" value="D-GLUCOSIDE 3-DEHYDROGENASE"/>
    <property type="match status" value="1"/>
</dbReference>
<dbReference type="GO" id="GO:0000166">
    <property type="term" value="F:nucleotide binding"/>
    <property type="evidence" value="ECO:0007669"/>
    <property type="project" value="InterPro"/>
</dbReference>
<sequence>MLNIGIIGTGWFSKVHANILSEIEGVRVKAVCGTSTEKAESFALEFDGARGYGVLEEMLETENLDAVYVCVPPFAHGDIEMELISRGIPFFVEKPLAADLETPGRIISALREKPVITSVGYHFRYRDAAIKLMEELKGCQLGMVTGYWMGSMPAVPWWRNQEKSGGQFIEQTTHLLDLLRYSAGEAEEVTAVFGNKVMHEKHENVTVSDIGSVIVKMKNGTIATLTNTCILPDGVSAIGLDYYHDNGILKLNQEGLIKSERDVTIKWKDRDNPYIRENRAFIQAVESGNSSGILSDYHDAYQTQKVALAALKSAETGVTVKLEDINKNIV</sequence>
<dbReference type="SUPFAM" id="SSF55347">
    <property type="entry name" value="Glyceraldehyde-3-phosphate dehydrogenase-like, C-terminal domain"/>
    <property type="match status" value="1"/>
</dbReference>
<dbReference type="Pfam" id="PF01408">
    <property type="entry name" value="GFO_IDH_MocA"/>
    <property type="match status" value="1"/>
</dbReference>
<feature type="domain" description="Gfo/Idh/MocA-like oxidoreductase N-terminal" evidence="1">
    <location>
        <begin position="2"/>
        <end position="121"/>
    </location>
</feature>
<dbReference type="Proteomes" id="UP000295689">
    <property type="component" value="Unassembled WGS sequence"/>
</dbReference>
<comment type="caution">
    <text evidence="3">The sequence shown here is derived from an EMBL/GenBank/DDBJ whole genome shotgun (WGS) entry which is preliminary data.</text>
</comment>
<dbReference type="EMBL" id="SLVV01000012">
    <property type="protein sequence ID" value="TCN21474.1"/>
    <property type="molecule type" value="Genomic_DNA"/>
</dbReference>
<protein>
    <submittedName>
        <fullName evidence="3">Putative dehydrogenase</fullName>
    </submittedName>
</protein>
<evidence type="ECO:0000259" key="2">
    <source>
        <dbReference type="Pfam" id="PF22725"/>
    </source>
</evidence>
<dbReference type="AlphaFoldDB" id="A0A4R2B7T9"/>
<dbReference type="InterPro" id="IPR055170">
    <property type="entry name" value="GFO_IDH_MocA-like_dom"/>
</dbReference>
<dbReference type="InterPro" id="IPR052515">
    <property type="entry name" value="Gfo/Idh/MocA_Oxidoreductase"/>
</dbReference>
<feature type="domain" description="GFO/IDH/MocA-like oxidoreductase" evidence="2">
    <location>
        <begin position="144"/>
        <end position="233"/>
    </location>
</feature>
<proteinExistence type="predicted"/>
<dbReference type="InterPro" id="IPR036291">
    <property type="entry name" value="NAD(P)-bd_dom_sf"/>
</dbReference>
<evidence type="ECO:0000259" key="1">
    <source>
        <dbReference type="Pfam" id="PF01408"/>
    </source>
</evidence>
<dbReference type="Gene3D" id="3.40.50.720">
    <property type="entry name" value="NAD(P)-binding Rossmann-like Domain"/>
    <property type="match status" value="1"/>
</dbReference>
<name>A0A4R2B7T9_9BACI</name>
<dbReference type="RefSeq" id="WP_132010615.1">
    <property type="nucleotide sequence ID" value="NZ_JABUHM010000014.1"/>
</dbReference>